<dbReference type="SMART" id="SM00853">
    <property type="entry name" value="MutL_C"/>
    <property type="match status" value="1"/>
</dbReference>
<dbReference type="Pfam" id="PF08676">
    <property type="entry name" value="MutL_C"/>
    <property type="match status" value="1"/>
</dbReference>
<dbReference type="CDD" id="cd16926">
    <property type="entry name" value="HATPase_MutL-MLH-PMS-like"/>
    <property type="match status" value="1"/>
</dbReference>
<name>A0A4V2T218_9PAST</name>
<dbReference type="InterPro" id="IPR020568">
    <property type="entry name" value="Ribosomal_Su5_D2-typ_SF"/>
</dbReference>
<feature type="domain" description="DNA mismatch repair protein S5" evidence="8">
    <location>
        <begin position="212"/>
        <end position="330"/>
    </location>
</feature>
<dbReference type="FunFam" id="3.30.565.10:FF:000003">
    <property type="entry name" value="DNA mismatch repair endonuclease MutL"/>
    <property type="match status" value="1"/>
</dbReference>
<dbReference type="NCBIfam" id="NF000948">
    <property type="entry name" value="PRK00095.1-1"/>
    <property type="match status" value="1"/>
</dbReference>
<evidence type="ECO:0000256" key="5">
    <source>
        <dbReference type="ARBA" id="ARBA00056874"/>
    </source>
</evidence>
<dbReference type="GO" id="GO:0016887">
    <property type="term" value="F:ATP hydrolysis activity"/>
    <property type="evidence" value="ECO:0007669"/>
    <property type="project" value="InterPro"/>
</dbReference>
<dbReference type="PROSITE" id="PS00058">
    <property type="entry name" value="DNA_MISMATCH_REPAIR_1"/>
    <property type="match status" value="1"/>
</dbReference>
<protein>
    <recommendedName>
        <fullName evidence="2 6">DNA mismatch repair protein MutL</fullName>
    </recommendedName>
</protein>
<dbReference type="InterPro" id="IPR042120">
    <property type="entry name" value="MutL_C_dimsub"/>
</dbReference>
<evidence type="ECO:0000313" key="10">
    <source>
        <dbReference type="Proteomes" id="UP000295763"/>
    </source>
</evidence>
<dbReference type="Gene3D" id="3.30.230.10">
    <property type="match status" value="1"/>
</dbReference>
<dbReference type="SMART" id="SM01340">
    <property type="entry name" value="DNA_mis_repair"/>
    <property type="match status" value="1"/>
</dbReference>
<dbReference type="PANTHER" id="PTHR10073:SF12">
    <property type="entry name" value="DNA MISMATCH REPAIR PROTEIN MLH1"/>
    <property type="match status" value="1"/>
</dbReference>
<dbReference type="GO" id="GO:0140664">
    <property type="term" value="F:ATP-dependent DNA damage sensor activity"/>
    <property type="evidence" value="ECO:0007669"/>
    <property type="project" value="InterPro"/>
</dbReference>
<dbReference type="Pfam" id="PF13589">
    <property type="entry name" value="HATPase_c_3"/>
    <property type="match status" value="1"/>
</dbReference>
<keyword evidence="10" id="KW-1185">Reference proteome</keyword>
<dbReference type="PANTHER" id="PTHR10073">
    <property type="entry name" value="DNA MISMATCH REPAIR PROTEIN MLH, PMS, MUTL"/>
    <property type="match status" value="1"/>
</dbReference>
<dbReference type="InterPro" id="IPR020667">
    <property type="entry name" value="DNA_mismatch_repair_MutL"/>
</dbReference>
<dbReference type="SUPFAM" id="SSF118116">
    <property type="entry name" value="DNA mismatch repair protein MutL"/>
    <property type="match status" value="1"/>
</dbReference>
<dbReference type="Gene3D" id="3.30.1370.100">
    <property type="entry name" value="MutL, C-terminal domain, regulatory subdomain"/>
    <property type="match status" value="1"/>
</dbReference>
<dbReference type="FunFam" id="3.30.230.10:FF:000013">
    <property type="entry name" value="DNA mismatch repair endonuclease MutL"/>
    <property type="match status" value="1"/>
</dbReference>
<evidence type="ECO:0000256" key="3">
    <source>
        <dbReference type="ARBA" id="ARBA00022763"/>
    </source>
</evidence>
<dbReference type="GO" id="GO:0005524">
    <property type="term" value="F:ATP binding"/>
    <property type="evidence" value="ECO:0007669"/>
    <property type="project" value="InterPro"/>
</dbReference>
<dbReference type="CDD" id="cd03482">
    <property type="entry name" value="MutL_Trans_MutL"/>
    <property type="match status" value="1"/>
</dbReference>
<evidence type="ECO:0000256" key="4">
    <source>
        <dbReference type="ARBA" id="ARBA00023204"/>
    </source>
</evidence>
<dbReference type="SUPFAM" id="SSF54211">
    <property type="entry name" value="Ribosomal protein S5 domain 2-like"/>
    <property type="match status" value="1"/>
</dbReference>
<comment type="function">
    <text evidence="5 6">This protein is involved in the repair of mismatches in DNA. It is required for dam-dependent methyl-directed DNA mismatch repair. May act as a 'molecular matchmaker', a protein that promotes the formation of a stable complex between two or more DNA-binding proteins in an ATP-dependent manner without itself being part of a final effector complex.</text>
</comment>
<accession>A0A4V2T218</accession>
<dbReference type="InterPro" id="IPR042121">
    <property type="entry name" value="MutL_C_regsub"/>
</dbReference>
<dbReference type="Gene3D" id="3.30.565.10">
    <property type="entry name" value="Histidine kinase-like ATPase, C-terminal domain"/>
    <property type="match status" value="1"/>
</dbReference>
<dbReference type="HAMAP" id="MF_00149">
    <property type="entry name" value="DNA_mis_repair"/>
    <property type="match status" value="1"/>
</dbReference>
<keyword evidence="3 6" id="KW-0227">DNA damage</keyword>
<keyword evidence="4 6" id="KW-0234">DNA repair</keyword>
<evidence type="ECO:0000313" key="9">
    <source>
        <dbReference type="EMBL" id="TCP95723.1"/>
    </source>
</evidence>
<evidence type="ECO:0000259" key="7">
    <source>
        <dbReference type="SMART" id="SM00853"/>
    </source>
</evidence>
<dbReference type="Proteomes" id="UP000295763">
    <property type="component" value="Unassembled WGS sequence"/>
</dbReference>
<dbReference type="GO" id="GO:0030983">
    <property type="term" value="F:mismatched DNA binding"/>
    <property type="evidence" value="ECO:0007669"/>
    <property type="project" value="InterPro"/>
</dbReference>
<comment type="caution">
    <text evidence="9">The sequence shown here is derived from an EMBL/GenBank/DDBJ whole genome shotgun (WGS) entry which is preliminary data.</text>
</comment>
<sequence>MPIQILPPQLANQIAAGEVVERPSSVVKELVENSLDAGATQIHVDIENGGTSLIRIRDNGIGIPKAELSLALARHATSKITCLDDLEAILSLGFRGEALASISSVSRLTLTSRTAEQNEAWQVYAEGRDMETTVKPASHPVGTTVEVANLFFNTPARRKFLRTDKTEFGHIDEVIRRIALAKLTIAFTLTHNGKIIRQYKQAVNDQQKLKRIAAICGDDFVSNALHIDWKHNDLHLSGWVALPSFNRNQNDLAYSYINGRMVRDKVINHAIRQAYAEHLNSELFPAFVLFLDLNPNDVDVNVHPTKHEVRFQQSRLVHDFIYQGIANALHSEPALDLPLTEQSGTERIPHNQISEPLPLWQVQGQTQGTSKIEPNRSAAGKNIFQERSKSSYNPPKFGKYTPHFYSPHFYSPHFSTEGVNKTEQKAYAELIGSQPRQTPLQEKPISVSTTIATHLQTANNVLQVLTLVQNKALLLQQNQQLYLLPLTALQHLKFRLNLQNPQAQRQALLIPVTFKLDDHQQAQWQQQKDWFAQLGFSFDEHLNQHRITLTAVPQCLRQQNLQKCVISVLSQQITEFSLFLTALLEQIEFSEITILADAVNILTEVETLADKQLLQDLLINVDLSDYL</sequence>
<dbReference type="InterPro" id="IPR036890">
    <property type="entry name" value="HATPase_C_sf"/>
</dbReference>
<dbReference type="SUPFAM" id="SSF55874">
    <property type="entry name" value="ATPase domain of HSP90 chaperone/DNA topoisomerase II/histidine kinase"/>
    <property type="match status" value="1"/>
</dbReference>
<dbReference type="InterPro" id="IPR038973">
    <property type="entry name" value="MutL/Mlh/Pms-like"/>
</dbReference>
<dbReference type="NCBIfam" id="TIGR00585">
    <property type="entry name" value="mutl"/>
    <property type="match status" value="1"/>
</dbReference>
<dbReference type="OrthoDB" id="9763467at2"/>
<reference evidence="9 10" key="1">
    <citation type="submission" date="2019-03" db="EMBL/GenBank/DDBJ databases">
        <title>Genomic Encyclopedia of Type Strains, Phase IV (KMG-IV): sequencing the most valuable type-strain genomes for metagenomic binning, comparative biology and taxonomic classification.</title>
        <authorList>
            <person name="Goeker M."/>
        </authorList>
    </citation>
    <scope>NUCLEOTIDE SEQUENCE [LARGE SCALE GENOMIC DNA]</scope>
    <source>
        <strain evidence="9 10">DSM 28404</strain>
    </source>
</reference>
<comment type="similarity">
    <text evidence="1 6">Belongs to the DNA mismatch repair MutL/HexB family.</text>
</comment>
<dbReference type="Gene3D" id="3.30.1540.20">
    <property type="entry name" value="MutL, C-terminal domain, dimerisation subdomain"/>
    <property type="match status" value="1"/>
</dbReference>
<evidence type="ECO:0000256" key="2">
    <source>
        <dbReference type="ARBA" id="ARBA00021975"/>
    </source>
</evidence>
<dbReference type="InterPro" id="IPR014762">
    <property type="entry name" value="DNA_mismatch_repair_CS"/>
</dbReference>
<dbReference type="EMBL" id="SLYB01000007">
    <property type="protein sequence ID" value="TCP95723.1"/>
    <property type="molecule type" value="Genomic_DNA"/>
</dbReference>
<feature type="domain" description="MutL C-terminal dimerisation" evidence="7">
    <location>
        <begin position="464"/>
        <end position="595"/>
    </location>
</feature>
<dbReference type="GO" id="GO:0006298">
    <property type="term" value="P:mismatch repair"/>
    <property type="evidence" value="ECO:0007669"/>
    <property type="project" value="UniProtKB-UniRule"/>
</dbReference>
<dbReference type="InterPro" id="IPR014790">
    <property type="entry name" value="MutL_C"/>
</dbReference>
<dbReference type="InterPro" id="IPR013507">
    <property type="entry name" value="DNA_mismatch_S5_2-like"/>
</dbReference>
<dbReference type="InterPro" id="IPR037198">
    <property type="entry name" value="MutL_C_sf"/>
</dbReference>
<organism evidence="9 10">
    <name type="scientific">Cricetibacter osteomyelitidis</name>
    <dbReference type="NCBI Taxonomy" id="1521931"/>
    <lineage>
        <taxon>Bacteria</taxon>
        <taxon>Pseudomonadati</taxon>
        <taxon>Pseudomonadota</taxon>
        <taxon>Gammaproteobacteria</taxon>
        <taxon>Pasteurellales</taxon>
        <taxon>Pasteurellaceae</taxon>
        <taxon>Cricetibacter</taxon>
    </lineage>
</organism>
<dbReference type="AlphaFoldDB" id="A0A4V2T218"/>
<dbReference type="Pfam" id="PF01119">
    <property type="entry name" value="DNA_mis_repair"/>
    <property type="match status" value="1"/>
</dbReference>
<proteinExistence type="inferred from homology"/>
<dbReference type="InterPro" id="IPR014721">
    <property type="entry name" value="Ribsml_uS5_D2-typ_fold_subgr"/>
</dbReference>
<dbReference type="InterPro" id="IPR002099">
    <property type="entry name" value="MutL/Mlh/PMS"/>
</dbReference>
<dbReference type="GO" id="GO:0032300">
    <property type="term" value="C:mismatch repair complex"/>
    <property type="evidence" value="ECO:0007669"/>
    <property type="project" value="InterPro"/>
</dbReference>
<evidence type="ECO:0000259" key="8">
    <source>
        <dbReference type="SMART" id="SM01340"/>
    </source>
</evidence>
<dbReference type="RefSeq" id="WP_131975821.1">
    <property type="nucleotide sequence ID" value="NZ_SLYB01000007.1"/>
</dbReference>
<gene>
    <name evidence="6" type="primary">mutL</name>
    <name evidence="9" type="ORF">EDC44_1072</name>
</gene>
<evidence type="ECO:0000256" key="6">
    <source>
        <dbReference type="HAMAP-Rule" id="MF_00149"/>
    </source>
</evidence>
<evidence type="ECO:0000256" key="1">
    <source>
        <dbReference type="ARBA" id="ARBA00006082"/>
    </source>
</evidence>